<dbReference type="AlphaFoldDB" id="A0A9W7B029"/>
<feature type="coiled-coil region" evidence="1">
    <location>
        <begin position="217"/>
        <end position="312"/>
    </location>
</feature>
<dbReference type="GO" id="GO:0000793">
    <property type="term" value="C:condensed chromosome"/>
    <property type="evidence" value="ECO:0007669"/>
    <property type="project" value="TreeGrafter"/>
</dbReference>
<dbReference type="EMBL" id="BRXW01000921">
    <property type="protein sequence ID" value="GMH79651.1"/>
    <property type="molecule type" value="Genomic_DNA"/>
</dbReference>
<dbReference type="PROSITE" id="PS50222">
    <property type="entry name" value="EF_HAND_2"/>
    <property type="match status" value="1"/>
</dbReference>
<dbReference type="PANTHER" id="PTHR43941">
    <property type="entry name" value="STRUCTURAL MAINTENANCE OF CHROMOSOMES PROTEIN 2"/>
    <property type="match status" value="1"/>
</dbReference>
<feature type="coiled-coil region" evidence="1">
    <location>
        <begin position="785"/>
        <end position="836"/>
    </location>
</feature>
<feature type="region of interest" description="Disordered" evidence="2">
    <location>
        <begin position="1061"/>
        <end position="1089"/>
    </location>
</feature>
<sequence>MEIFIEMDKDQDDYVDEREFVEWQVKVFNAYGNNNVDNVEKEKEAKEEEVKEDSQEVSNITTSSDVQNLTLSSTSISSKIPLLPFSPSSPSNPSVVVSEDNVVSSIRLEAKRIEACGSRVLEEERGGGRKVDVELGDASVIKRGSSTLKSTSSAKSTVKTTVGRKNTTTKSLSNNISQQLSNSTTFFPISEPQEEDVSTFEPTNASVGSTSSLTNALLSAHRKNKFLEEELKREKEERKGMMETVRGLKEAVRGIQREGQEEEAEESMYSLNQTTESIKLLELRANRAEQIAETLQEQLGRAAVSLRDMKEKESEERKSFMKDIEVLSRSQGLMSDETTVVEGTRRENMAAKIAVLLQKSLGEAEIEVNDLTAKACVDAAMNCISEVAGFGVVFSLDEEDLKNSRERLEVLNGKLETEMEVMKSTSEEVTKLKGEKIKWEEEVLEVEREKREGRSILERIKREVKEEEIYHKHNLEKHEREVEMVKKRINGEKERLSILKSEVDGEDTHLKELRKVAEAEFGALQKNVEGLAKKANCVKEDIAEKRLIVERLKDKIGHLEDVKSGTQNDHEEQGMRHEKELGRLRSEIGRTEEQLSDLREEVSTRRFREDDRMESFKADLYKIENRIEAAREEQKVERRSQEEKRRRWQGDIEGLKKEFKERQALLDSLRTEIEDGNIRVSVTTRSVNDLAHRVTELNGVIENKADELKSEIRRKEAIDAEIESQLLQMEEAVKQGKIVAEKLRSDSDILSRLEAQIGEKLAEQDGIDMAILERKEGEVEGGKALRSLEAEIKRREGVLAKLEDSIVEAETKGEEVKDLESKQASLQSTVAELESSSMILQDKVAGLHKSIALLSGENSGLSVKKDSLEMSLNRLEGETSSNGATLAAIQKQIAASKGVEATVSGHLNDMRESLAVTEGKKRALENKVDDVNSTLRSRENELREVERLLGVAKARRDMLERESVRVERDVKEKRQLENELHVLRSSRDLAAGEAMKAEEESLAVREQLRDLEARMVRAKGGLRGARGGAPRKREGYKVLSPGQKIELVGGNVDVMEYIQDGSLGGGRRGGGGGRRGWGGGGGGREDENLRILKEKIDNVSVKSFSGSE</sequence>
<comment type="caution">
    <text evidence="4">The sequence shown here is derived from an EMBL/GenBank/DDBJ whole genome shotgun (WGS) entry which is preliminary data.</text>
</comment>
<feature type="coiled-coil region" evidence="1">
    <location>
        <begin position="475"/>
        <end position="502"/>
    </location>
</feature>
<gene>
    <name evidence="4" type="ORF">TrLO_g1226</name>
</gene>
<dbReference type="PROSITE" id="PS00018">
    <property type="entry name" value="EF_HAND_1"/>
    <property type="match status" value="1"/>
</dbReference>
<evidence type="ECO:0000256" key="2">
    <source>
        <dbReference type="SAM" id="MobiDB-lite"/>
    </source>
</evidence>
<proteinExistence type="predicted"/>
<name>A0A9W7B029_9STRA</name>
<dbReference type="GO" id="GO:0000796">
    <property type="term" value="C:condensin complex"/>
    <property type="evidence" value="ECO:0007669"/>
    <property type="project" value="TreeGrafter"/>
</dbReference>
<feature type="compositionally biased region" description="Gly residues" evidence="2">
    <location>
        <begin position="1062"/>
        <end position="1082"/>
    </location>
</feature>
<keyword evidence="5" id="KW-1185">Reference proteome</keyword>
<protein>
    <recommendedName>
        <fullName evidence="3">EF-hand domain-containing protein</fullName>
    </recommendedName>
</protein>
<reference evidence="5" key="1">
    <citation type="journal article" date="2023" name="Commun. Biol.">
        <title>Genome analysis of Parmales, the sister group of diatoms, reveals the evolutionary specialization of diatoms from phago-mixotrophs to photoautotrophs.</title>
        <authorList>
            <person name="Ban H."/>
            <person name="Sato S."/>
            <person name="Yoshikawa S."/>
            <person name="Yamada K."/>
            <person name="Nakamura Y."/>
            <person name="Ichinomiya M."/>
            <person name="Sato N."/>
            <person name="Blanc-Mathieu R."/>
            <person name="Endo H."/>
            <person name="Kuwata A."/>
            <person name="Ogata H."/>
        </authorList>
    </citation>
    <scope>NUCLEOTIDE SEQUENCE [LARGE SCALE GENOMIC DNA]</scope>
    <source>
        <strain evidence="5">NIES 3700</strain>
    </source>
</reference>
<dbReference type="GO" id="GO:0005509">
    <property type="term" value="F:calcium ion binding"/>
    <property type="evidence" value="ECO:0007669"/>
    <property type="project" value="InterPro"/>
</dbReference>
<keyword evidence="1" id="KW-0175">Coiled coil</keyword>
<evidence type="ECO:0000313" key="4">
    <source>
        <dbReference type="EMBL" id="GMH79651.1"/>
    </source>
</evidence>
<feature type="coiled-coil region" evidence="1">
    <location>
        <begin position="581"/>
        <end position="672"/>
    </location>
</feature>
<feature type="region of interest" description="Disordered" evidence="2">
    <location>
        <begin position="151"/>
        <end position="172"/>
    </location>
</feature>
<dbReference type="InterPro" id="IPR018247">
    <property type="entry name" value="EF_Hand_1_Ca_BS"/>
</dbReference>
<dbReference type="PANTHER" id="PTHR43941:SF1">
    <property type="entry name" value="STRUCTURAL MAINTENANCE OF CHROMOSOMES PROTEIN 2"/>
    <property type="match status" value="1"/>
</dbReference>
<feature type="domain" description="EF-hand" evidence="3">
    <location>
        <begin position="1"/>
        <end position="30"/>
    </location>
</feature>
<evidence type="ECO:0000256" key="1">
    <source>
        <dbReference type="SAM" id="Coils"/>
    </source>
</evidence>
<feature type="coiled-coil region" evidence="1">
    <location>
        <begin position="698"/>
        <end position="735"/>
    </location>
</feature>
<dbReference type="OrthoDB" id="202695at2759"/>
<evidence type="ECO:0000313" key="5">
    <source>
        <dbReference type="Proteomes" id="UP001165122"/>
    </source>
</evidence>
<organism evidence="4 5">
    <name type="scientific">Triparma laevis f. longispina</name>
    <dbReference type="NCBI Taxonomy" id="1714387"/>
    <lineage>
        <taxon>Eukaryota</taxon>
        <taxon>Sar</taxon>
        <taxon>Stramenopiles</taxon>
        <taxon>Ochrophyta</taxon>
        <taxon>Bolidophyceae</taxon>
        <taxon>Parmales</taxon>
        <taxon>Triparmaceae</taxon>
        <taxon>Triparma</taxon>
    </lineage>
</organism>
<feature type="coiled-coil region" evidence="1">
    <location>
        <begin position="398"/>
        <end position="449"/>
    </location>
</feature>
<dbReference type="GO" id="GO:0007076">
    <property type="term" value="P:mitotic chromosome condensation"/>
    <property type="evidence" value="ECO:0007669"/>
    <property type="project" value="TreeGrafter"/>
</dbReference>
<accession>A0A9W7B029</accession>
<dbReference type="GO" id="GO:0000785">
    <property type="term" value="C:chromatin"/>
    <property type="evidence" value="ECO:0007669"/>
    <property type="project" value="TreeGrafter"/>
</dbReference>
<feature type="region of interest" description="Disordered" evidence="2">
    <location>
        <begin position="38"/>
        <end position="63"/>
    </location>
</feature>
<feature type="compositionally biased region" description="Basic and acidic residues" evidence="2">
    <location>
        <begin position="38"/>
        <end position="54"/>
    </location>
</feature>
<feature type="coiled-coil region" evidence="1">
    <location>
        <begin position="907"/>
        <end position="1014"/>
    </location>
</feature>
<feature type="compositionally biased region" description="Low complexity" evidence="2">
    <location>
        <begin position="151"/>
        <end position="161"/>
    </location>
</feature>
<dbReference type="GO" id="GO:0003682">
    <property type="term" value="F:chromatin binding"/>
    <property type="evidence" value="ECO:0007669"/>
    <property type="project" value="TreeGrafter"/>
</dbReference>
<evidence type="ECO:0000259" key="3">
    <source>
        <dbReference type="PROSITE" id="PS50222"/>
    </source>
</evidence>
<dbReference type="InterPro" id="IPR002048">
    <property type="entry name" value="EF_hand_dom"/>
</dbReference>
<dbReference type="Proteomes" id="UP001165122">
    <property type="component" value="Unassembled WGS sequence"/>
</dbReference>